<dbReference type="Pfam" id="PF08345">
    <property type="entry name" value="YscJ_FliF_C"/>
    <property type="match status" value="1"/>
</dbReference>
<comment type="similarity">
    <text evidence="3 9">Belongs to the FliF family.</text>
</comment>
<keyword evidence="14" id="KW-0282">Flagellum</keyword>
<keyword evidence="14" id="KW-0969">Cilium</keyword>
<evidence type="ECO:0000259" key="12">
    <source>
        <dbReference type="Pfam" id="PF01514"/>
    </source>
</evidence>
<evidence type="ECO:0000256" key="7">
    <source>
        <dbReference type="ARBA" id="ARBA00023136"/>
    </source>
</evidence>
<evidence type="ECO:0000256" key="5">
    <source>
        <dbReference type="ARBA" id="ARBA00022692"/>
    </source>
</evidence>
<dbReference type="RefSeq" id="WP_055457861.1">
    <property type="nucleotide sequence ID" value="NZ_CYHC01000001.1"/>
</dbReference>
<feature type="region of interest" description="Disordered" evidence="10">
    <location>
        <begin position="294"/>
        <end position="334"/>
    </location>
</feature>
<evidence type="ECO:0000256" key="9">
    <source>
        <dbReference type="PIRNR" id="PIRNR004862"/>
    </source>
</evidence>
<keyword evidence="8 9" id="KW-0975">Bacterial flagellum</keyword>
<organism evidence="14 15">
    <name type="scientific">Chelatococcus sambhunathii</name>
    <dbReference type="NCBI Taxonomy" id="363953"/>
    <lineage>
        <taxon>Bacteria</taxon>
        <taxon>Pseudomonadati</taxon>
        <taxon>Pseudomonadota</taxon>
        <taxon>Alphaproteobacteria</taxon>
        <taxon>Hyphomicrobiales</taxon>
        <taxon>Chelatococcaceae</taxon>
        <taxon>Chelatococcus</taxon>
    </lineage>
</organism>
<evidence type="ECO:0000256" key="10">
    <source>
        <dbReference type="SAM" id="MobiDB-lite"/>
    </source>
</evidence>
<evidence type="ECO:0000256" key="2">
    <source>
        <dbReference type="ARBA" id="ARBA00004651"/>
    </source>
</evidence>
<sequence>MTSRAQAEQLWANIRDLGTRRLIALGFIGLAVFLVVGLGAYYLSRPQQEPLYTGLTREDVSRMGAVLKDAGIPFDVSADGTSVLVNYGNTARARMLLAEKGLPQSANSGYELFNDLGSLGLTSFMQEVTRVRALEGELARTIQTMSGIKAARVHIVLPDRGSFRREEQPASASVVIRTETADSVTPARAIRHLVAAAIPGMSIDKVTVLNTDGTLVLAGDDAASAATGRMANLERTVSLEIQDNIRKTLVPYLGLSNFEVSVAARLNTDRTRTNETIYDPESRVERSIRTIRETEVSQNSNNQNPTTVQQNLPNEQVQANGGEVSSEDNQRREEVTNYEISSKTVETVRDGYRVERLSIAVLVNRERLASLAGEGATDAAIAQQIREIEQLVASAAGAITDRGDQVKVSSVSFVADSRNLEPVPPIGIGELLVRQSGNFINAATILVVALLVIWFGLKPAVAAILARPPAEETQVAAATGEPALPPGTEVPQLAGPAEGANLIEELTIRMNQSPQRRLEQMVEFSEEQAAAILKQWLYQEDAA</sequence>
<accession>A0ABM9U0K5</accession>
<evidence type="ECO:0000313" key="14">
    <source>
        <dbReference type="EMBL" id="CUA85177.1"/>
    </source>
</evidence>
<dbReference type="InterPro" id="IPR013556">
    <property type="entry name" value="Flag_M-ring_C"/>
</dbReference>
<keyword evidence="4" id="KW-1003">Cell membrane</keyword>
<dbReference type="PRINTS" id="PR01009">
    <property type="entry name" value="FLGMRINGFLIF"/>
</dbReference>
<feature type="transmembrane region" description="Helical" evidence="11">
    <location>
        <begin position="439"/>
        <end position="457"/>
    </location>
</feature>
<feature type="transmembrane region" description="Helical" evidence="11">
    <location>
        <begin position="21"/>
        <end position="43"/>
    </location>
</feature>
<comment type="subcellular location">
    <subcellularLocation>
        <location evidence="1 9">Bacterial flagellum basal body</location>
    </subcellularLocation>
    <subcellularLocation>
        <location evidence="2">Cell membrane</location>
        <topology evidence="2">Multi-pass membrane protein</topology>
    </subcellularLocation>
</comment>
<feature type="domain" description="Flagellar M-ring C-terminal" evidence="13">
    <location>
        <begin position="249"/>
        <end position="413"/>
    </location>
</feature>
<dbReference type="Proteomes" id="UP000182178">
    <property type="component" value="Unassembled WGS sequence"/>
</dbReference>
<dbReference type="EMBL" id="CYHC01000001">
    <property type="protein sequence ID" value="CUA85177.1"/>
    <property type="molecule type" value="Genomic_DNA"/>
</dbReference>
<evidence type="ECO:0000256" key="6">
    <source>
        <dbReference type="ARBA" id="ARBA00022989"/>
    </source>
</evidence>
<dbReference type="NCBIfam" id="TIGR00206">
    <property type="entry name" value="fliF"/>
    <property type="match status" value="1"/>
</dbReference>
<reference evidence="14 15" key="1">
    <citation type="submission" date="2015-08" db="EMBL/GenBank/DDBJ databases">
        <authorList>
            <person name="Varghese N."/>
        </authorList>
    </citation>
    <scope>NUCLEOTIDE SEQUENCE [LARGE SCALE GENOMIC DNA]</scope>
    <source>
        <strain evidence="14 15">DSM 18167</strain>
    </source>
</reference>
<name>A0ABM9U0K5_9HYPH</name>
<keyword evidence="6 11" id="KW-1133">Transmembrane helix</keyword>
<keyword evidence="15" id="KW-1185">Reference proteome</keyword>
<keyword evidence="14" id="KW-0966">Cell projection</keyword>
<evidence type="ECO:0000313" key="15">
    <source>
        <dbReference type="Proteomes" id="UP000182178"/>
    </source>
</evidence>
<dbReference type="Gene3D" id="3.30.300.30">
    <property type="match status" value="1"/>
</dbReference>
<dbReference type="InterPro" id="IPR006182">
    <property type="entry name" value="FliF_N_dom"/>
</dbReference>
<evidence type="ECO:0000256" key="4">
    <source>
        <dbReference type="ARBA" id="ARBA00022475"/>
    </source>
</evidence>
<gene>
    <name evidence="14" type="ORF">Ga0061061_101724</name>
</gene>
<feature type="compositionally biased region" description="Polar residues" evidence="10">
    <location>
        <begin position="296"/>
        <end position="319"/>
    </location>
</feature>
<keyword evidence="7 11" id="KW-0472">Membrane</keyword>
<evidence type="ECO:0000256" key="1">
    <source>
        <dbReference type="ARBA" id="ARBA00004117"/>
    </source>
</evidence>
<dbReference type="Pfam" id="PF01514">
    <property type="entry name" value="YscJ_FliF"/>
    <property type="match status" value="1"/>
</dbReference>
<feature type="domain" description="Flagellar M-ring N-terminal" evidence="12">
    <location>
        <begin position="44"/>
        <end position="215"/>
    </location>
</feature>
<comment type="caution">
    <text evidence="14">The sequence shown here is derived from an EMBL/GenBank/DDBJ whole genome shotgun (WGS) entry which is preliminary data.</text>
</comment>
<dbReference type="PANTHER" id="PTHR30046:SF0">
    <property type="entry name" value="FLAGELLAR M-RING PROTEIN"/>
    <property type="match status" value="1"/>
</dbReference>
<keyword evidence="5 11" id="KW-0812">Transmembrane</keyword>
<dbReference type="InterPro" id="IPR043427">
    <property type="entry name" value="YscJ/FliF"/>
</dbReference>
<evidence type="ECO:0000259" key="13">
    <source>
        <dbReference type="Pfam" id="PF08345"/>
    </source>
</evidence>
<dbReference type="PANTHER" id="PTHR30046">
    <property type="entry name" value="FLAGELLAR M-RING PROTEIN"/>
    <property type="match status" value="1"/>
</dbReference>
<protein>
    <recommendedName>
        <fullName evidence="9">Flagellar M-ring protein</fullName>
    </recommendedName>
</protein>
<evidence type="ECO:0000256" key="11">
    <source>
        <dbReference type="SAM" id="Phobius"/>
    </source>
</evidence>
<dbReference type="InterPro" id="IPR000067">
    <property type="entry name" value="FlgMring_FliF"/>
</dbReference>
<dbReference type="InterPro" id="IPR045851">
    <property type="entry name" value="AMP-bd_C_sf"/>
</dbReference>
<comment type="function">
    <text evidence="9">The M ring may be actively involved in energy transduction.</text>
</comment>
<dbReference type="PIRSF" id="PIRSF004862">
    <property type="entry name" value="FliF"/>
    <property type="match status" value="1"/>
</dbReference>
<dbReference type="Gene3D" id="3.30.70.1530">
    <property type="entry name" value="Hypothetical protein rpa1041"/>
    <property type="match status" value="1"/>
</dbReference>
<evidence type="ECO:0000256" key="8">
    <source>
        <dbReference type="ARBA" id="ARBA00023143"/>
    </source>
</evidence>
<proteinExistence type="inferred from homology"/>
<evidence type="ECO:0000256" key="3">
    <source>
        <dbReference type="ARBA" id="ARBA00007971"/>
    </source>
</evidence>